<dbReference type="EMBL" id="OU892288">
    <property type="protein sequence ID" value="CAG9762730.1"/>
    <property type="molecule type" value="Genomic_DNA"/>
</dbReference>
<keyword evidence="2" id="KW-1185">Reference proteome</keyword>
<dbReference type="AlphaFoldDB" id="A0A9N9MFL8"/>
<organism evidence="1 2">
    <name type="scientific">Ceutorhynchus assimilis</name>
    <name type="common">cabbage seed weevil</name>
    <dbReference type="NCBI Taxonomy" id="467358"/>
    <lineage>
        <taxon>Eukaryota</taxon>
        <taxon>Metazoa</taxon>
        <taxon>Ecdysozoa</taxon>
        <taxon>Arthropoda</taxon>
        <taxon>Hexapoda</taxon>
        <taxon>Insecta</taxon>
        <taxon>Pterygota</taxon>
        <taxon>Neoptera</taxon>
        <taxon>Endopterygota</taxon>
        <taxon>Coleoptera</taxon>
        <taxon>Polyphaga</taxon>
        <taxon>Cucujiformia</taxon>
        <taxon>Curculionidae</taxon>
        <taxon>Ceutorhynchinae</taxon>
        <taxon>Ceutorhynchus</taxon>
    </lineage>
</organism>
<reference evidence="1" key="1">
    <citation type="submission" date="2022-01" db="EMBL/GenBank/DDBJ databases">
        <authorList>
            <person name="King R."/>
        </authorList>
    </citation>
    <scope>NUCLEOTIDE SEQUENCE</scope>
</reference>
<name>A0A9N9MFL8_9CUCU</name>
<sequence>MRRRVVGDRFTINGPQQKRSSNFKNDLNNTYFMGVLANIPIFDELKPLTGNLEFVLYNFHDYFDGIIGIRDLRNLKLNIDTYNKILFNKTIEIPLHYRNEFNIQKIEIPPFTSVLKQIKTNLPNCEIIIPDFQSNDSLKIPSSLLKVHNGLTTIEISNPTNETQLALIDENFLKPFAQNYNTSQFECFNIEEITPSLPLGETNFDFSTIRTDHMNREEKFE</sequence>
<protein>
    <submittedName>
        <fullName evidence="1">Uncharacterized protein</fullName>
    </submittedName>
</protein>
<dbReference type="OrthoDB" id="6772249at2759"/>
<evidence type="ECO:0000313" key="1">
    <source>
        <dbReference type="EMBL" id="CAG9762730.1"/>
    </source>
</evidence>
<accession>A0A9N9MFL8</accession>
<dbReference type="Proteomes" id="UP001152799">
    <property type="component" value="Chromosome 12"/>
</dbReference>
<gene>
    <name evidence="1" type="ORF">CEUTPL_LOCUS3405</name>
</gene>
<evidence type="ECO:0000313" key="2">
    <source>
        <dbReference type="Proteomes" id="UP001152799"/>
    </source>
</evidence>
<proteinExistence type="predicted"/>